<dbReference type="RefSeq" id="WP_078197192.1">
    <property type="nucleotide sequence ID" value="NZ_CP017757.2"/>
</dbReference>
<evidence type="ECO:0000256" key="6">
    <source>
        <dbReference type="ARBA" id="ARBA00023136"/>
    </source>
</evidence>
<dbReference type="InterPro" id="IPR003370">
    <property type="entry name" value="Chromate_transpt"/>
</dbReference>
<evidence type="ECO:0000256" key="5">
    <source>
        <dbReference type="ARBA" id="ARBA00022989"/>
    </source>
</evidence>
<dbReference type="OrthoDB" id="556585at2"/>
<dbReference type="Pfam" id="PF02417">
    <property type="entry name" value="Chromate_transp"/>
    <property type="match status" value="1"/>
</dbReference>
<evidence type="ECO:0000256" key="2">
    <source>
        <dbReference type="ARBA" id="ARBA00005262"/>
    </source>
</evidence>
<protein>
    <submittedName>
        <fullName evidence="8">Chromate transporter</fullName>
    </submittedName>
</protein>
<evidence type="ECO:0000313" key="8">
    <source>
        <dbReference type="EMBL" id="AQV95041.1"/>
    </source>
</evidence>
<reference evidence="9" key="1">
    <citation type="submission" date="2017-02" db="EMBL/GenBank/DDBJ databases">
        <title>Complete genome sequence of Cupriavidus necator strain NH9, a 3-chlorobenzoate degrader.</title>
        <authorList>
            <person name="Moriuchi R."/>
            <person name="Dohra H."/>
            <person name="Ogawa N."/>
        </authorList>
    </citation>
    <scope>NUCLEOTIDE SEQUENCE [LARGE SCALE GENOMIC DNA]</scope>
    <source>
        <strain evidence="9">NH9</strain>
    </source>
</reference>
<evidence type="ECO:0000256" key="7">
    <source>
        <dbReference type="SAM" id="Phobius"/>
    </source>
</evidence>
<evidence type="ECO:0000256" key="3">
    <source>
        <dbReference type="ARBA" id="ARBA00022475"/>
    </source>
</evidence>
<sequence>MSTGEILASLLAHFSALSLLAIGGASSTLPDMHRYLVEANGWLTDAQFSAMYAISQAAPGPNVLFVSLFGWQAAGFAGSLVAMLGMCGPSSLIALGFEYFSGRAPHARWPGLIRRGLAALTIGLVFASGWVLARSVDHHHWPAMALTALTVLLMLKTRLHPLVLVAIGGAAGLLGFI</sequence>
<keyword evidence="5 7" id="KW-1133">Transmembrane helix</keyword>
<keyword evidence="4 7" id="KW-0812">Transmembrane</keyword>
<dbReference type="EMBL" id="CP017757">
    <property type="protein sequence ID" value="AQV95041.1"/>
    <property type="molecule type" value="Genomic_DNA"/>
</dbReference>
<keyword evidence="3" id="KW-1003">Cell membrane</keyword>
<comment type="similarity">
    <text evidence="2">Belongs to the chromate ion transporter (CHR) (TC 2.A.51) family.</text>
</comment>
<dbReference type="AlphaFoldDB" id="A0A1U9US02"/>
<feature type="transmembrane region" description="Helical" evidence="7">
    <location>
        <begin position="112"/>
        <end position="133"/>
    </location>
</feature>
<evidence type="ECO:0000256" key="1">
    <source>
        <dbReference type="ARBA" id="ARBA00004651"/>
    </source>
</evidence>
<dbReference type="PANTHER" id="PTHR43663:SF1">
    <property type="entry name" value="CHROMATE TRANSPORTER"/>
    <property type="match status" value="1"/>
</dbReference>
<accession>A0A1U9US02</accession>
<dbReference type="GO" id="GO:0005886">
    <property type="term" value="C:plasma membrane"/>
    <property type="evidence" value="ECO:0007669"/>
    <property type="project" value="UniProtKB-SubCell"/>
</dbReference>
<name>A0A1U9US02_CUPNE</name>
<dbReference type="Proteomes" id="UP000189627">
    <property type="component" value="Chromosome 1"/>
</dbReference>
<organism evidence="8 9">
    <name type="scientific">Cupriavidus necator</name>
    <name type="common">Alcaligenes eutrophus</name>
    <name type="synonym">Ralstonia eutropha</name>
    <dbReference type="NCBI Taxonomy" id="106590"/>
    <lineage>
        <taxon>Bacteria</taxon>
        <taxon>Pseudomonadati</taxon>
        <taxon>Pseudomonadota</taxon>
        <taxon>Betaproteobacteria</taxon>
        <taxon>Burkholderiales</taxon>
        <taxon>Burkholderiaceae</taxon>
        <taxon>Cupriavidus</taxon>
    </lineage>
</organism>
<feature type="transmembrane region" description="Helical" evidence="7">
    <location>
        <begin position="73"/>
        <end position="100"/>
    </location>
</feature>
<dbReference type="InterPro" id="IPR052518">
    <property type="entry name" value="CHR_Transporter"/>
</dbReference>
<dbReference type="KEGG" id="cuh:BJN34_14260"/>
<proteinExistence type="inferred from homology"/>
<evidence type="ECO:0000313" key="9">
    <source>
        <dbReference type="Proteomes" id="UP000189627"/>
    </source>
</evidence>
<evidence type="ECO:0000256" key="4">
    <source>
        <dbReference type="ARBA" id="ARBA00022692"/>
    </source>
</evidence>
<dbReference type="PANTHER" id="PTHR43663">
    <property type="entry name" value="CHROMATE TRANSPORT PROTEIN-RELATED"/>
    <property type="match status" value="1"/>
</dbReference>
<comment type="subcellular location">
    <subcellularLocation>
        <location evidence="1">Cell membrane</location>
        <topology evidence="1">Multi-pass membrane protein</topology>
    </subcellularLocation>
</comment>
<gene>
    <name evidence="8" type="ORF">BJN34_14260</name>
</gene>
<dbReference type="GO" id="GO:0015109">
    <property type="term" value="F:chromate transmembrane transporter activity"/>
    <property type="evidence" value="ECO:0007669"/>
    <property type="project" value="InterPro"/>
</dbReference>
<keyword evidence="6 7" id="KW-0472">Membrane</keyword>